<evidence type="ECO:0000313" key="4">
    <source>
        <dbReference type="Proteomes" id="UP001141327"/>
    </source>
</evidence>
<keyword evidence="4" id="KW-1185">Reference proteome</keyword>
<organism evidence="3 4">
    <name type="scientific">Paratrimastix pyriformis</name>
    <dbReference type="NCBI Taxonomy" id="342808"/>
    <lineage>
        <taxon>Eukaryota</taxon>
        <taxon>Metamonada</taxon>
        <taxon>Preaxostyla</taxon>
        <taxon>Paratrimastigidae</taxon>
        <taxon>Paratrimastix</taxon>
    </lineage>
</organism>
<evidence type="ECO:0000256" key="2">
    <source>
        <dbReference type="SAM" id="Phobius"/>
    </source>
</evidence>
<dbReference type="EMBL" id="JAPMOS010000037">
    <property type="protein sequence ID" value="KAJ4457940.1"/>
    <property type="molecule type" value="Genomic_DNA"/>
</dbReference>
<keyword evidence="2" id="KW-1133">Transmembrane helix</keyword>
<keyword evidence="2" id="KW-0812">Transmembrane</keyword>
<proteinExistence type="predicted"/>
<gene>
    <name evidence="3" type="ORF">PAPYR_6470</name>
</gene>
<sequence length="1596" mass="173653">MPRSRTEKFSILLDKTNRVFSAFDGYGESYKADPSFGQKTWVGGLIWLAFKFLMFVLFCINLVRLLQGSTLMRDGSAMIWNTETVPITDPKKLPALDVPPLNLFVSSEVYMFESKSPSVQRVKVVDNTGFHVNLDSATSASQHFPRASAVYGTTSVPLNRFFQRDMNTLLKSQQSHAFSSTELLYYLDNPQFKHDEAFYPHDFYAYFRLDPATLAEIKPCQLQLWTANVGEFNNVQDNQTLLAAARTFVSSPGTWLPPGWAASSFDDRRRFKSLSGTNLFTFHVNMTQACSTPSPIPPSLSPCLPAPGPAPSGSLPRRSCPPAPALRPVDAQRTTLIAAVLSPRSAASAPRWGALGWAAAWPVQDVHDEIMAQFPHTNASNLLNYHFGVNYAANFRLIKQGFDDGEGGSYSEYRWQAHAIGLTGNMLEFVNVSIPVESSLDPPFYVQLSNINGVEVVRVDQVIIGPPGTPDAWRVTRLKEQPRVDFTLTAGNLTLPKQPPDTWVCPDVWYGTHDGCDCSCGAYDPDCEESAMRVYHCYSSGSKCNRQASCVANLGPETDPGLRPRARICARPSRGGGGRLVGAGAQDPRRVFSPLRMFVSDPFDQSRLHEFGDTYIDNFVGQVKFRQQIRSSVAGALLPCPSAPLPVCASAPLPVCASAPLPVCASAPLPVCAPARLRPCPSAPLPVCAPASLRPCQSAPLPVCASAPLPVCAPLETCHLCPGDTVMDGKATLESDYVYRCYGAPLSWISPYTVGTKNTTECEMIRGDGIYCLSVEAECDYSVNLNFDVQDLLLEKLQVARLTNSPYSTKVQTIQFTTLPTKNHAVYGWLSGPFNEHSTSVFISHDTTVNDPPFEAVGPYNLLINNEIRATVVGAEQATVPSLQLMKLDNIISPFADLSWGSEGVVTSDTIPGEWTFNVTVHSPREMFEMSAFYYDQSFDCLVIPLGESSPSAVQIFTQVVTPIPPEWTCDPAMWGDGTCDCKCGAWDVDCFNLTEGADRRSPQCANNTETEYFWCVYPGFCAYQDMGDGRLMQTIGLDLQREELPRGTTVACREHPAADFWQYAETLTHVQLDRGSVGAFLPSDRHKPTGQETWTSPSNVEVTFAGFIVPKTPGFAEVGLHPQATTTMGRPKNQWADYCAFDKWVIDPLRTHEIREYTLEPFNRSICVPVTAIGDPPLSTKSCITEMPPTHKLPVYSVSFSTEYYLTFDSSVQQVENKFAEGLPSEGDTDETGSAHYFSGMARVMESDSAYPVTSQRIEIPATLPLVSTRLYWNLTETYLADIISKKPPNWPTKADQIEAVAAGFPALDLAWTLEPLGGVSENQTLVLQPGLEYTLSATLVLRSVRVAKSPLEQLMASGDTIKSWSLSVQSLSASVHTLDAFGSNKATVTYIINFDPNTRAQIIDNTYTLQDFFNSLGSLAGFGAMGLIVLKVVLTIWELRLKLPCFVRPHCNGCTAPALARSSTARHAAVLFSSPFGAAGWVGQKPKKNPDSVLITGSKSLSKFESDILLATRASAAGASGMGGLGGMGGTYSPPTATSAMMMPGTAVMGPGASPARNPAIVMNPIAHMGRGHILTAVAIPGAGMGAPTPGQQL</sequence>
<feature type="transmembrane region" description="Helical" evidence="2">
    <location>
        <begin position="41"/>
        <end position="63"/>
    </location>
</feature>
<keyword evidence="2" id="KW-0472">Membrane</keyword>
<comment type="caution">
    <text evidence="3">The sequence shown here is derived from an EMBL/GenBank/DDBJ whole genome shotgun (WGS) entry which is preliminary data.</text>
</comment>
<dbReference type="Proteomes" id="UP001141327">
    <property type="component" value="Unassembled WGS sequence"/>
</dbReference>
<name>A0ABQ8UKE6_9EUKA</name>
<evidence type="ECO:0000313" key="3">
    <source>
        <dbReference type="EMBL" id="KAJ4457940.1"/>
    </source>
</evidence>
<evidence type="ECO:0000256" key="1">
    <source>
        <dbReference type="SAM" id="MobiDB-lite"/>
    </source>
</evidence>
<reference evidence="3" key="1">
    <citation type="journal article" date="2022" name="bioRxiv">
        <title>Genomics of Preaxostyla Flagellates Illuminates Evolutionary Transitions and the Path Towards Mitochondrial Loss.</title>
        <authorList>
            <person name="Novak L.V.F."/>
            <person name="Treitli S.C."/>
            <person name="Pyrih J."/>
            <person name="Halakuc P."/>
            <person name="Pipaliya S.V."/>
            <person name="Vacek V."/>
            <person name="Brzon O."/>
            <person name="Soukal P."/>
            <person name="Eme L."/>
            <person name="Dacks J.B."/>
            <person name="Karnkowska A."/>
            <person name="Elias M."/>
            <person name="Hampl V."/>
        </authorList>
    </citation>
    <scope>NUCLEOTIDE SEQUENCE</scope>
    <source>
        <strain evidence="3">RCP-MX</strain>
    </source>
</reference>
<protein>
    <submittedName>
        <fullName evidence="3">Uncharacterized protein</fullName>
    </submittedName>
</protein>
<accession>A0ABQ8UKE6</accession>
<feature type="region of interest" description="Disordered" evidence="1">
    <location>
        <begin position="302"/>
        <end position="322"/>
    </location>
</feature>